<comment type="caution">
    <text evidence="3">The sequence shown here is derived from an EMBL/GenBank/DDBJ whole genome shotgun (WGS) entry which is preliminary data.</text>
</comment>
<sequence>MKKIAPILLAMVLALTLCLVGFADAESYDDDPLEETAASTSEEALEEAEPVPARSSECDACGKMSRVTPKKTRLRPDRRK</sequence>
<evidence type="ECO:0000313" key="3">
    <source>
        <dbReference type="EMBL" id="RCH48169.1"/>
    </source>
</evidence>
<reference evidence="3 4" key="1">
    <citation type="submission" date="2018-03" db="EMBL/GenBank/DDBJ databases">
        <title>Complete genome sequencing of Faecalibacterium prausnitzii strains isolated from the human gut.</title>
        <authorList>
            <person name="Fitzgerald B.C."/>
            <person name="Shkoporov A.N."/>
            <person name="Ross P.R."/>
            <person name="Hill C."/>
        </authorList>
    </citation>
    <scope>NUCLEOTIDE SEQUENCE [LARGE SCALE GENOMIC DNA]</scope>
    <source>
        <strain evidence="3 4">ATCC 27768</strain>
    </source>
</reference>
<evidence type="ECO:0000256" key="1">
    <source>
        <dbReference type="SAM" id="MobiDB-lite"/>
    </source>
</evidence>
<dbReference type="EMBL" id="PXUP01000001">
    <property type="protein sequence ID" value="RCH48169.1"/>
    <property type="molecule type" value="Genomic_DNA"/>
</dbReference>
<gene>
    <name evidence="3" type="ORF">C7J97_01065</name>
</gene>
<dbReference type="RefSeq" id="WP_113991787.1">
    <property type="nucleotide sequence ID" value="NZ_JAWHPP010000001.1"/>
</dbReference>
<protein>
    <recommendedName>
        <fullName evidence="5">Secreted protein</fullName>
    </recommendedName>
</protein>
<feature type="signal peptide" evidence="2">
    <location>
        <begin position="1"/>
        <end position="25"/>
    </location>
</feature>
<name>A0A367GC44_9FIRM</name>
<feature type="compositionally biased region" description="Basic residues" evidence="1">
    <location>
        <begin position="68"/>
        <end position="80"/>
    </location>
</feature>
<feature type="chain" id="PRO_5016842436" description="Secreted protein" evidence="2">
    <location>
        <begin position="26"/>
        <end position="80"/>
    </location>
</feature>
<evidence type="ECO:0008006" key="5">
    <source>
        <dbReference type="Google" id="ProtNLM"/>
    </source>
</evidence>
<organism evidence="3 4">
    <name type="scientific">Faecalibacterium prausnitzii</name>
    <dbReference type="NCBI Taxonomy" id="853"/>
    <lineage>
        <taxon>Bacteria</taxon>
        <taxon>Bacillati</taxon>
        <taxon>Bacillota</taxon>
        <taxon>Clostridia</taxon>
        <taxon>Eubacteriales</taxon>
        <taxon>Oscillospiraceae</taxon>
        <taxon>Faecalibacterium</taxon>
    </lineage>
</organism>
<dbReference type="Proteomes" id="UP000252378">
    <property type="component" value="Unassembled WGS sequence"/>
</dbReference>
<keyword evidence="2" id="KW-0732">Signal</keyword>
<proteinExistence type="predicted"/>
<feature type="region of interest" description="Disordered" evidence="1">
    <location>
        <begin position="30"/>
        <end position="80"/>
    </location>
</feature>
<dbReference type="AlphaFoldDB" id="A0A367GC44"/>
<evidence type="ECO:0000313" key="4">
    <source>
        <dbReference type="Proteomes" id="UP000252378"/>
    </source>
</evidence>
<evidence type="ECO:0000256" key="2">
    <source>
        <dbReference type="SAM" id="SignalP"/>
    </source>
</evidence>
<accession>A0A367GC44</accession>